<evidence type="ECO:0000313" key="3">
    <source>
        <dbReference type="Proteomes" id="UP000249135"/>
    </source>
</evidence>
<gene>
    <name evidence="2" type="ORF">DI563_07665</name>
</gene>
<protein>
    <submittedName>
        <fullName evidence="2">Uncharacterized protein</fullName>
    </submittedName>
</protein>
<reference evidence="2 3" key="1">
    <citation type="submission" date="2017-08" db="EMBL/GenBank/DDBJ databases">
        <title>Infants hospitalized years apart are colonized by the same room-sourced microbial strains.</title>
        <authorList>
            <person name="Brooks B."/>
            <person name="Olm M.R."/>
            <person name="Firek B.A."/>
            <person name="Baker R."/>
            <person name="Thomas B.C."/>
            <person name="Morowitz M.J."/>
            <person name="Banfield J.F."/>
        </authorList>
    </citation>
    <scope>NUCLEOTIDE SEQUENCE [LARGE SCALE GENOMIC DNA]</scope>
    <source>
        <strain evidence="2">S2_005_003_R2_41</strain>
    </source>
</reference>
<evidence type="ECO:0000256" key="1">
    <source>
        <dbReference type="SAM" id="MobiDB-lite"/>
    </source>
</evidence>
<evidence type="ECO:0000313" key="2">
    <source>
        <dbReference type="EMBL" id="PZQ76168.1"/>
    </source>
</evidence>
<name>A0A2W5QFY0_VARPD</name>
<proteinExistence type="predicted"/>
<accession>A0A2W5QFY0</accession>
<feature type="region of interest" description="Disordered" evidence="1">
    <location>
        <begin position="1"/>
        <end position="35"/>
    </location>
</feature>
<dbReference type="EMBL" id="QFPP01000060">
    <property type="protein sequence ID" value="PZQ76168.1"/>
    <property type="molecule type" value="Genomic_DNA"/>
</dbReference>
<dbReference type="AlphaFoldDB" id="A0A2W5QFY0"/>
<dbReference type="Proteomes" id="UP000249135">
    <property type="component" value="Unassembled WGS sequence"/>
</dbReference>
<organism evidence="2 3">
    <name type="scientific">Variovorax paradoxus</name>
    <dbReference type="NCBI Taxonomy" id="34073"/>
    <lineage>
        <taxon>Bacteria</taxon>
        <taxon>Pseudomonadati</taxon>
        <taxon>Pseudomonadota</taxon>
        <taxon>Betaproteobacteria</taxon>
        <taxon>Burkholderiales</taxon>
        <taxon>Comamonadaceae</taxon>
        <taxon>Variovorax</taxon>
    </lineage>
</organism>
<comment type="caution">
    <text evidence="2">The sequence shown here is derived from an EMBL/GenBank/DDBJ whole genome shotgun (WGS) entry which is preliminary data.</text>
</comment>
<sequence>MMFPNQPKTTDDEHEQASPQASPMPPAAAPSSADVMEAARKCLTSQQRLLNVAGKLLSALAKSPGSSSAETLARLLTPLCADYGAIARKTRRH</sequence>